<reference evidence="1" key="1">
    <citation type="journal article" date="2020" name="Stud. Mycol.">
        <title>101 Dothideomycetes genomes: a test case for predicting lifestyles and emergence of pathogens.</title>
        <authorList>
            <person name="Haridas S."/>
            <person name="Albert R."/>
            <person name="Binder M."/>
            <person name="Bloem J."/>
            <person name="Labutti K."/>
            <person name="Salamov A."/>
            <person name="Andreopoulos B."/>
            <person name="Baker S."/>
            <person name="Barry K."/>
            <person name="Bills G."/>
            <person name="Bluhm B."/>
            <person name="Cannon C."/>
            <person name="Castanera R."/>
            <person name="Culley D."/>
            <person name="Daum C."/>
            <person name="Ezra D."/>
            <person name="Gonzalez J."/>
            <person name="Henrissat B."/>
            <person name="Kuo A."/>
            <person name="Liang C."/>
            <person name="Lipzen A."/>
            <person name="Lutzoni F."/>
            <person name="Magnuson J."/>
            <person name="Mondo S."/>
            <person name="Nolan M."/>
            <person name="Ohm R."/>
            <person name="Pangilinan J."/>
            <person name="Park H.-J."/>
            <person name="Ramirez L."/>
            <person name="Alfaro M."/>
            <person name="Sun H."/>
            <person name="Tritt A."/>
            <person name="Yoshinaga Y."/>
            <person name="Zwiers L.-H."/>
            <person name="Turgeon B."/>
            <person name="Goodwin S."/>
            <person name="Spatafora J."/>
            <person name="Crous P."/>
            <person name="Grigoriev I."/>
        </authorList>
    </citation>
    <scope>NUCLEOTIDE SEQUENCE</scope>
    <source>
        <strain evidence="1">CBS 123094</strain>
    </source>
</reference>
<sequence>LPVLMNYYYNCPIDELRRELQRRGLSPVGSRDSLSETLLQDDERRGVAAVSVSTTGKVYKYPTPDSGRVRFSSSVHPETIVGEKIIFWTMNTFFNSLQIFFESGRSCTIDGGNLAIGLDSDLRYRLTDLTHEENGIMVKGVFPEKPRLPTPSITIVDAVVAERTTITVQPSMLLSNIKTRFQPTSQLTQTVHTVVGLRLKGMSDIGYVWASSEPRISASNVNTLSTRVNWNRHWGDTTLTGLRNDVPVPRWGFPQQHPKPGDKVVVVRKGSMIKY</sequence>
<evidence type="ECO:0008006" key="3">
    <source>
        <dbReference type="Google" id="ProtNLM"/>
    </source>
</evidence>
<name>A0A6A5WJS5_9PLEO</name>
<gene>
    <name evidence="1" type="ORF">P154DRAFT_433400</name>
</gene>
<organism evidence="1 2">
    <name type="scientific">Amniculicola lignicola CBS 123094</name>
    <dbReference type="NCBI Taxonomy" id="1392246"/>
    <lineage>
        <taxon>Eukaryota</taxon>
        <taxon>Fungi</taxon>
        <taxon>Dikarya</taxon>
        <taxon>Ascomycota</taxon>
        <taxon>Pezizomycotina</taxon>
        <taxon>Dothideomycetes</taxon>
        <taxon>Pleosporomycetidae</taxon>
        <taxon>Pleosporales</taxon>
        <taxon>Amniculicolaceae</taxon>
        <taxon>Amniculicola</taxon>
    </lineage>
</organism>
<accession>A0A6A5WJS5</accession>
<feature type="non-terminal residue" evidence="1">
    <location>
        <position position="1"/>
    </location>
</feature>
<evidence type="ECO:0000313" key="1">
    <source>
        <dbReference type="EMBL" id="KAF2001278.1"/>
    </source>
</evidence>
<dbReference type="AlphaFoldDB" id="A0A6A5WJS5"/>
<evidence type="ECO:0000313" key="2">
    <source>
        <dbReference type="Proteomes" id="UP000799779"/>
    </source>
</evidence>
<proteinExistence type="predicted"/>
<dbReference type="Proteomes" id="UP000799779">
    <property type="component" value="Unassembled WGS sequence"/>
</dbReference>
<protein>
    <recommendedName>
        <fullName evidence="3">SAP domain-containing protein</fullName>
    </recommendedName>
</protein>
<dbReference type="OrthoDB" id="5356769at2759"/>
<dbReference type="EMBL" id="ML977584">
    <property type="protein sequence ID" value="KAF2001278.1"/>
    <property type="molecule type" value="Genomic_DNA"/>
</dbReference>
<keyword evidence="2" id="KW-1185">Reference proteome</keyword>